<keyword evidence="2" id="KW-1185">Reference proteome</keyword>
<dbReference type="EMBL" id="KQ087220">
    <property type="protein sequence ID" value="KLT41287.1"/>
    <property type="molecule type" value="Genomic_DNA"/>
</dbReference>
<accession>A0A0J0XJL3</accession>
<evidence type="ECO:0000313" key="2">
    <source>
        <dbReference type="Proteomes" id="UP000053611"/>
    </source>
</evidence>
<sequence length="119" mass="13003">MLRLPLERIPPSRVLAAPSSARTSSDCLAACVSFQPLPASLLLVLSVLSETSQQMQVLSVLPARKECLIPCRHLGMGRICGRGLGKAKRVQGQVRNGEPRDLARVMRCPYDDVNPDVRL</sequence>
<evidence type="ECO:0000313" key="1">
    <source>
        <dbReference type="EMBL" id="KLT41287.1"/>
    </source>
</evidence>
<name>A0A0J0XJL3_9TREE</name>
<reference evidence="1 2" key="1">
    <citation type="submission" date="2015-03" db="EMBL/GenBank/DDBJ databases">
        <title>Genomics and transcriptomics of the oil-accumulating basidiomycete yeast T. oleaginosus allow insights into substrate utilization and the diverse evolutionary trajectories of mating systems in fungi.</title>
        <authorList>
            <consortium name="DOE Joint Genome Institute"/>
            <person name="Kourist R."/>
            <person name="Kracht O."/>
            <person name="Bracharz F."/>
            <person name="Lipzen A."/>
            <person name="Nolan M."/>
            <person name="Ohm R."/>
            <person name="Grigoriev I."/>
            <person name="Sun S."/>
            <person name="Heitman J."/>
            <person name="Bruck T."/>
            <person name="Nowrousian M."/>
        </authorList>
    </citation>
    <scope>NUCLEOTIDE SEQUENCE [LARGE SCALE GENOMIC DNA]</scope>
    <source>
        <strain evidence="1 2">IBC0246</strain>
    </source>
</reference>
<proteinExistence type="predicted"/>
<gene>
    <name evidence="1" type="ORF">CC85DRAFT_124864</name>
</gene>
<dbReference type="RefSeq" id="XP_018277778.1">
    <property type="nucleotide sequence ID" value="XM_018419418.1"/>
</dbReference>
<dbReference type="Proteomes" id="UP000053611">
    <property type="component" value="Unassembled WGS sequence"/>
</dbReference>
<dbReference type="GeneID" id="28980021"/>
<protein>
    <submittedName>
        <fullName evidence="1">Uncharacterized protein</fullName>
    </submittedName>
</protein>
<dbReference type="AlphaFoldDB" id="A0A0J0XJL3"/>
<organism evidence="1 2">
    <name type="scientific">Cutaneotrichosporon oleaginosum</name>
    <dbReference type="NCBI Taxonomy" id="879819"/>
    <lineage>
        <taxon>Eukaryota</taxon>
        <taxon>Fungi</taxon>
        <taxon>Dikarya</taxon>
        <taxon>Basidiomycota</taxon>
        <taxon>Agaricomycotina</taxon>
        <taxon>Tremellomycetes</taxon>
        <taxon>Trichosporonales</taxon>
        <taxon>Trichosporonaceae</taxon>
        <taxon>Cutaneotrichosporon</taxon>
    </lineage>
</organism>